<protein>
    <submittedName>
        <fullName evidence="1">Uncharacterized protein</fullName>
    </submittedName>
</protein>
<gene>
    <name evidence="1" type="ORF">OLEAN_C25830</name>
</gene>
<dbReference type="HOGENOM" id="CLU_2771828_0_0_6"/>
<dbReference type="KEGG" id="oai:OLEAN_C25830"/>
<sequence length="69" mass="7946">MSAVECERLVNHAENIGFDRADDKYPLSYICKIIHANQLLITSGVMQKLKFGMKIKILFKRFISIALPY</sequence>
<keyword evidence="2" id="KW-1185">Reference proteome</keyword>
<organism evidence="1 2">
    <name type="scientific">Oleispira antarctica RB-8</name>
    <dbReference type="NCBI Taxonomy" id="698738"/>
    <lineage>
        <taxon>Bacteria</taxon>
        <taxon>Pseudomonadati</taxon>
        <taxon>Pseudomonadota</taxon>
        <taxon>Gammaproteobacteria</taxon>
        <taxon>Oceanospirillales</taxon>
        <taxon>Oceanospirillaceae</taxon>
        <taxon>Oleispira</taxon>
    </lineage>
</organism>
<name>R4YUK3_OLEAN</name>
<dbReference type="EMBL" id="FO203512">
    <property type="protein sequence ID" value="CCK76759.1"/>
    <property type="molecule type" value="Genomic_DNA"/>
</dbReference>
<accession>R4YUK3</accession>
<evidence type="ECO:0000313" key="1">
    <source>
        <dbReference type="EMBL" id="CCK76759.1"/>
    </source>
</evidence>
<dbReference type="Proteomes" id="UP000032749">
    <property type="component" value="Chromosome"/>
</dbReference>
<reference evidence="1 2" key="1">
    <citation type="journal article" date="2013" name="Nat. Commun.">
        <title>Genome sequence and functional genomic analysis of the oil-degrading bacterium Oleispira antarctica.</title>
        <authorList>
            <person name="Kube M."/>
            <person name="Chernikova T.N."/>
            <person name="Al-Ramahi Y."/>
            <person name="Beloqui A."/>
            <person name="Lopez-Cortez N."/>
            <person name="Guazzaroni M.E."/>
            <person name="Heipieper H.J."/>
            <person name="Klages S."/>
            <person name="Kotsyurbenko O.R."/>
            <person name="Langer I."/>
            <person name="Nechitaylo T.Y."/>
            <person name="Lunsdorf H."/>
            <person name="Fernandez M."/>
            <person name="Juarez S."/>
            <person name="Ciordia S."/>
            <person name="Singer A."/>
            <person name="Kagan O."/>
            <person name="Egorova O."/>
            <person name="Petit P.A."/>
            <person name="Stogios P."/>
            <person name="Kim Y."/>
            <person name="Tchigvintsev A."/>
            <person name="Flick R."/>
            <person name="Denaro R."/>
            <person name="Genovese M."/>
            <person name="Albar J.P."/>
            <person name="Reva O.N."/>
            <person name="Martinez-Gomariz M."/>
            <person name="Tran H."/>
            <person name="Ferrer M."/>
            <person name="Savchenko A."/>
            <person name="Yakunin A.F."/>
            <person name="Yakimov M.M."/>
            <person name="Golyshina O.V."/>
            <person name="Reinhardt R."/>
            <person name="Golyshin P.N."/>
        </authorList>
    </citation>
    <scope>NUCLEOTIDE SEQUENCE [LARGE SCALE GENOMIC DNA]</scope>
</reference>
<dbReference type="AlphaFoldDB" id="R4YUK3"/>
<evidence type="ECO:0000313" key="2">
    <source>
        <dbReference type="Proteomes" id="UP000032749"/>
    </source>
</evidence>
<proteinExistence type="predicted"/>